<comment type="caution">
    <text evidence="1">The sequence shown here is derived from an EMBL/GenBank/DDBJ whole genome shotgun (WGS) entry which is preliminary data.</text>
</comment>
<sequence>TMATPMPAHRDCNAPTFDSAKPHELCRYFANIEFLFDRAAVTDSSEKKKHATRYLVVEDQETWETLPVFTNITKTYNQFKTDVLKLYSGNNEECCFGVSNLDALLGHYSRTRIYSKADLTTFYRQFLRITTYLISKARISVSEQSRAFLCAMQPASLLAKVEQCLQIKKPDIRPEDPYKIIDIYDAAHFVLAGSIGTLSVASPSSPSASMLPAPAEVKADPGIALLVGSMTGLIKVLASCYIPCR</sequence>
<name>A0AAD7CDC4_MYCRO</name>
<dbReference type="AlphaFoldDB" id="A0AAD7CDC4"/>
<proteinExistence type="predicted"/>
<dbReference type="Proteomes" id="UP001221757">
    <property type="component" value="Unassembled WGS sequence"/>
</dbReference>
<evidence type="ECO:0000313" key="2">
    <source>
        <dbReference type="Proteomes" id="UP001221757"/>
    </source>
</evidence>
<organism evidence="1 2">
    <name type="scientific">Mycena rosella</name>
    <name type="common">Pink bonnet</name>
    <name type="synonym">Agaricus rosellus</name>
    <dbReference type="NCBI Taxonomy" id="1033263"/>
    <lineage>
        <taxon>Eukaryota</taxon>
        <taxon>Fungi</taxon>
        <taxon>Dikarya</taxon>
        <taxon>Basidiomycota</taxon>
        <taxon>Agaricomycotina</taxon>
        <taxon>Agaricomycetes</taxon>
        <taxon>Agaricomycetidae</taxon>
        <taxon>Agaricales</taxon>
        <taxon>Marasmiineae</taxon>
        <taxon>Mycenaceae</taxon>
        <taxon>Mycena</taxon>
    </lineage>
</organism>
<keyword evidence="2" id="KW-1185">Reference proteome</keyword>
<reference evidence="1" key="1">
    <citation type="submission" date="2023-03" db="EMBL/GenBank/DDBJ databases">
        <title>Massive genome expansion in bonnet fungi (Mycena s.s.) driven by repeated elements and novel gene families across ecological guilds.</title>
        <authorList>
            <consortium name="Lawrence Berkeley National Laboratory"/>
            <person name="Harder C.B."/>
            <person name="Miyauchi S."/>
            <person name="Viragh M."/>
            <person name="Kuo A."/>
            <person name="Thoen E."/>
            <person name="Andreopoulos B."/>
            <person name="Lu D."/>
            <person name="Skrede I."/>
            <person name="Drula E."/>
            <person name="Henrissat B."/>
            <person name="Morin E."/>
            <person name="Kohler A."/>
            <person name="Barry K."/>
            <person name="LaButti K."/>
            <person name="Morin E."/>
            <person name="Salamov A."/>
            <person name="Lipzen A."/>
            <person name="Mereny Z."/>
            <person name="Hegedus B."/>
            <person name="Baldrian P."/>
            <person name="Stursova M."/>
            <person name="Weitz H."/>
            <person name="Taylor A."/>
            <person name="Grigoriev I.V."/>
            <person name="Nagy L.G."/>
            <person name="Martin F."/>
            <person name="Kauserud H."/>
        </authorList>
    </citation>
    <scope>NUCLEOTIDE SEQUENCE</scope>
    <source>
        <strain evidence="1">CBHHK067</strain>
    </source>
</reference>
<protein>
    <submittedName>
        <fullName evidence="1">Uncharacterized protein</fullName>
    </submittedName>
</protein>
<feature type="non-terminal residue" evidence="1">
    <location>
        <position position="1"/>
    </location>
</feature>
<accession>A0AAD7CDC4</accession>
<dbReference type="EMBL" id="JARKIE010000396">
    <property type="protein sequence ID" value="KAJ7645729.1"/>
    <property type="molecule type" value="Genomic_DNA"/>
</dbReference>
<evidence type="ECO:0000313" key="1">
    <source>
        <dbReference type="EMBL" id="KAJ7645729.1"/>
    </source>
</evidence>
<gene>
    <name evidence="1" type="ORF">B0H17DRAFT_959472</name>
</gene>